<dbReference type="PANTHER" id="PTHR14650">
    <property type="entry name" value="PROLYL HYDROXYLASE-RELATED"/>
    <property type="match status" value="1"/>
</dbReference>
<dbReference type="OrthoDB" id="427071at2759"/>
<dbReference type="GO" id="GO:0031418">
    <property type="term" value="F:L-ascorbic acid binding"/>
    <property type="evidence" value="ECO:0007669"/>
    <property type="project" value="InterPro"/>
</dbReference>
<dbReference type="EMBL" id="AAZO01002747">
    <property type="status" value="NOT_ANNOTATED_CDS"/>
    <property type="molecule type" value="Genomic_DNA"/>
</dbReference>
<dbReference type="Proteomes" id="UP000009046">
    <property type="component" value="Unassembled WGS sequence"/>
</dbReference>
<dbReference type="EMBL" id="DS235219">
    <property type="protein sequence ID" value="EEB13373.1"/>
    <property type="molecule type" value="Genomic_DNA"/>
</dbReference>
<accession>E0VJ17</accession>
<proteinExistence type="predicted"/>
<dbReference type="SMART" id="SM00702">
    <property type="entry name" value="P4Hc"/>
    <property type="match status" value="1"/>
</dbReference>
<dbReference type="InParanoid" id="E0VJ17"/>
<dbReference type="KEGG" id="phu:Phum_PHUM236680"/>
<dbReference type="VEuPathDB" id="VectorBase:PHUM236680"/>
<dbReference type="GO" id="GO:0005506">
    <property type="term" value="F:iron ion binding"/>
    <property type="evidence" value="ECO:0007669"/>
    <property type="project" value="InterPro"/>
</dbReference>
<dbReference type="PANTHER" id="PTHR14650:SF1">
    <property type="entry name" value="2-OXOGLUTARATE AND IRON-DEPENDENT OXYGENASE DOMAIN-CONTAINING PROTEIN 3"/>
    <property type="match status" value="1"/>
</dbReference>
<dbReference type="STRING" id="121224.E0VJ17"/>
<comment type="cofactor">
    <cofactor evidence="1">
        <name>L-ascorbate</name>
        <dbReference type="ChEBI" id="CHEBI:38290"/>
    </cofactor>
</comment>
<dbReference type="InterPro" id="IPR039210">
    <property type="entry name" value="OGFOD3"/>
</dbReference>
<evidence type="ECO:0000259" key="7">
    <source>
        <dbReference type="PROSITE" id="PS51471"/>
    </source>
</evidence>
<keyword evidence="6" id="KW-0812">Transmembrane</keyword>
<evidence type="ECO:0000256" key="2">
    <source>
        <dbReference type="ARBA" id="ARBA00022723"/>
    </source>
</evidence>
<dbReference type="CTD" id="8230387"/>
<gene>
    <name evidence="9" type="primary">8230387</name>
    <name evidence="8" type="ORF">Phum_PHUM236680</name>
</gene>
<evidence type="ECO:0000256" key="4">
    <source>
        <dbReference type="ARBA" id="ARBA00023002"/>
    </source>
</evidence>
<dbReference type="InterPro" id="IPR006620">
    <property type="entry name" value="Pro_4_hyd_alph"/>
</dbReference>
<evidence type="ECO:0000313" key="9">
    <source>
        <dbReference type="EnsemblMetazoa" id="PHUM236680-PA"/>
    </source>
</evidence>
<dbReference type="HOGENOM" id="CLU_042482_0_0_1"/>
<name>E0VJ17_PEDHC</name>
<evidence type="ECO:0000313" key="10">
    <source>
        <dbReference type="Proteomes" id="UP000009046"/>
    </source>
</evidence>
<reference evidence="8" key="1">
    <citation type="submission" date="2007-04" db="EMBL/GenBank/DDBJ databases">
        <title>Annotation of Pediculus humanus corporis strain USDA.</title>
        <authorList>
            <person name="Kirkness E."/>
            <person name="Hannick L."/>
            <person name="Hass B."/>
            <person name="Bruggner R."/>
            <person name="Lawson D."/>
            <person name="Bidwell S."/>
            <person name="Joardar V."/>
            <person name="Caler E."/>
            <person name="Walenz B."/>
            <person name="Inman J."/>
            <person name="Schobel S."/>
            <person name="Galinsky K."/>
            <person name="Amedeo P."/>
            <person name="Strausberg R."/>
        </authorList>
    </citation>
    <scope>NUCLEOTIDE SEQUENCE</scope>
    <source>
        <strain evidence="8">USDA</strain>
    </source>
</reference>
<evidence type="ECO:0000256" key="6">
    <source>
        <dbReference type="SAM" id="Phobius"/>
    </source>
</evidence>
<dbReference type="GO" id="GO:0051213">
    <property type="term" value="F:dioxygenase activity"/>
    <property type="evidence" value="ECO:0007669"/>
    <property type="project" value="UniProtKB-KW"/>
</dbReference>
<keyword evidence="5" id="KW-0408">Iron</keyword>
<keyword evidence="3" id="KW-0223">Dioxygenase</keyword>
<dbReference type="OMA" id="YESFHYT"/>
<dbReference type="InterPro" id="IPR044862">
    <property type="entry name" value="Pro_4_hyd_alph_FE2OG_OXY"/>
</dbReference>
<protein>
    <recommendedName>
        <fullName evidence="7">Fe2OG dioxygenase domain-containing protein</fullName>
    </recommendedName>
</protein>
<evidence type="ECO:0000256" key="3">
    <source>
        <dbReference type="ARBA" id="ARBA00022964"/>
    </source>
</evidence>
<dbReference type="Pfam" id="PF13640">
    <property type="entry name" value="2OG-FeII_Oxy_3"/>
    <property type="match status" value="1"/>
</dbReference>
<reference evidence="8" key="2">
    <citation type="submission" date="2007-04" db="EMBL/GenBank/DDBJ databases">
        <title>The genome of the human body louse.</title>
        <authorList>
            <consortium name="The Human Body Louse Genome Consortium"/>
            <person name="Kirkness E."/>
            <person name="Walenz B."/>
            <person name="Hass B."/>
            <person name="Bruggner R."/>
            <person name="Strausberg R."/>
        </authorList>
    </citation>
    <scope>NUCLEOTIDE SEQUENCE</scope>
    <source>
        <strain evidence="8">USDA</strain>
    </source>
</reference>
<organism>
    <name type="scientific">Pediculus humanus subsp. corporis</name>
    <name type="common">Body louse</name>
    <dbReference type="NCBI Taxonomy" id="121224"/>
    <lineage>
        <taxon>Eukaryota</taxon>
        <taxon>Metazoa</taxon>
        <taxon>Ecdysozoa</taxon>
        <taxon>Arthropoda</taxon>
        <taxon>Hexapoda</taxon>
        <taxon>Insecta</taxon>
        <taxon>Pterygota</taxon>
        <taxon>Neoptera</taxon>
        <taxon>Paraneoptera</taxon>
        <taxon>Psocodea</taxon>
        <taxon>Troctomorpha</taxon>
        <taxon>Phthiraptera</taxon>
        <taxon>Anoplura</taxon>
        <taxon>Pediculidae</taxon>
        <taxon>Pediculus</taxon>
    </lineage>
</organism>
<dbReference type="InterPro" id="IPR005123">
    <property type="entry name" value="Oxoglu/Fe-dep_dioxygenase_dom"/>
</dbReference>
<dbReference type="AlphaFoldDB" id="E0VJ17"/>
<sequence length="318" mass="36165">MADININNRKKILKNITENVPNNQSQQSQVNSFGALPTFPNQRFWTRSVLVICTFTVVYFSILKKKEVVFAFQKDLLEKREINIPCSDSYITELSKFKDCAPQFCGRLVSDTIISSSEVKTLLKFAENGIALGGSDGGASILDVHSGALSHGQSFVNFYKLPDIANVIKKEDFLTYTMVKNKIQKAIAQHFQINFENLYLTYPTFFSRLTNAQPKTLHDEYWHKHIDKETYESFHYTSLLYLNDFKKDFSGGRFMFINSDNSTSVVEPKKGRVSIFTSGAENPHYVEKVLSGVRYAITVSFTCDPSKAIPDLQMNHPN</sequence>
<evidence type="ECO:0000313" key="8">
    <source>
        <dbReference type="EMBL" id="EEB13373.1"/>
    </source>
</evidence>
<dbReference type="GeneID" id="8230387"/>
<keyword evidence="10" id="KW-1185">Reference proteome</keyword>
<keyword evidence="2" id="KW-0479">Metal-binding</keyword>
<keyword evidence="6" id="KW-0472">Membrane</keyword>
<dbReference type="PROSITE" id="PS51471">
    <property type="entry name" value="FE2OG_OXY"/>
    <property type="match status" value="1"/>
</dbReference>
<dbReference type="RefSeq" id="XP_002426111.1">
    <property type="nucleotide sequence ID" value="XM_002426066.1"/>
</dbReference>
<dbReference type="EnsemblMetazoa" id="PHUM236680-RA">
    <property type="protein sequence ID" value="PHUM236680-PA"/>
    <property type="gene ID" value="PHUM236680"/>
</dbReference>
<keyword evidence="4" id="KW-0560">Oxidoreductase</keyword>
<feature type="transmembrane region" description="Helical" evidence="6">
    <location>
        <begin position="44"/>
        <end position="63"/>
    </location>
</feature>
<keyword evidence="6" id="KW-1133">Transmembrane helix</keyword>
<dbReference type="GO" id="GO:0016020">
    <property type="term" value="C:membrane"/>
    <property type="evidence" value="ECO:0007669"/>
    <property type="project" value="TreeGrafter"/>
</dbReference>
<dbReference type="GO" id="GO:0016705">
    <property type="term" value="F:oxidoreductase activity, acting on paired donors, with incorporation or reduction of molecular oxygen"/>
    <property type="evidence" value="ECO:0007669"/>
    <property type="project" value="InterPro"/>
</dbReference>
<feature type="domain" description="Fe2OG dioxygenase" evidence="7">
    <location>
        <begin position="204"/>
        <end position="304"/>
    </location>
</feature>
<evidence type="ECO:0000256" key="5">
    <source>
        <dbReference type="ARBA" id="ARBA00023004"/>
    </source>
</evidence>
<dbReference type="Gene3D" id="2.60.120.620">
    <property type="entry name" value="q2cbj1_9rhob like domain"/>
    <property type="match status" value="1"/>
</dbReference>
<reference evidence="9" key="3">
    <citation type="submission" date="2020-05" db="UniProtKB">
        <authorList>
            <consortium name="EnsemblMetazoa"/>
        </authorList>
    </citation>
    <scope>IDENTIFICATION</scope>
    <source>
        <strain evidence="9">USDA</strain>
    </source>
</reference>
<dbReference type="eggNOG" id="ENOG502QR2P">
    <property type="taxonomic scope" value="Eukaryota"/>
</dbReference>
<evidence type="ECO:0000256" key="1">
    <source>
        <dbReference type="ARBA" id="ARBA00001961"/>
    </source>
</evidence>